<dbReference type="InterPro" id="IPR055287">
    <property type="entry name" value="IL-16-like"/>
</dbReference>
<keyword evidence="4" id="KW-1185">Reference proteome</keyword>
<protein>
    <recommendedName>
        <fullName evidence="2">PDZ domain-containing protein</fullName>
    </recommendedName>
</protein>
<reference evidence="3 4" key="1">
    <citation type="submission" date="2024-02" db="EMBL/GenBank/DDBJ databases">
        <title>Chromosome-level genome assembly of the Eurasian Minnow (Phoxinus phoxinus).</title>
        <authorList>
            <person name="Oriowo T.O."/>
            <person name="Martin S."/>
            <person name="Stange M."/>
            <person name="Chrysostomakis Y."/>
            <person name="Brown T."/>
            <person name="Winkler S."/>
            <person name="Kukowka S."/>
            <person name="Myers E.W."/>
            <person name="Bohne A."/>
        </authorList>
    </citation>
    <scope>NUCLEOTIDE SEQUENCE [LARGE SCALE GENOMIC DNA]</scope>
    <source>
        <strain evidence="3">ZFMK-TIS-60720</strain>
        <tissue evidence="3">Whole Organism</tissue>
    </source>
</reference>
<feature type="region of interest" description="Disordered" evidence="1">
    <location>
        <begin position="14"/>
        <end position="40"/>
    </location>
</feature>
<feature type="region of interest" description="Disordered" evidence="1">
    <location>
        <begin position="288"/>
        <end position="324"/>
    </location>
</feature>
<feature type="compositionally biased region" description="Polar residues" evidence="1">
    <location>
        <begin position="416"/>
        <end position="427"/>
    </location>
</feature>
<dbReference type="GO" id="GO:0030595">
    <property type="term" value="P:leukocyte chemotaxis"/>
    <property type="evidence" value="ECO:0007669"/>
    <property type="project" value="TreeGrafter"/>
</dbReference>
<feature type="region of interest" description="Disordered" evidence="1">
    <location>
        <begin position="101"/>
        <end position="191"/>
    </location>
</feature>
<dbReference type="GO" id="GO:0042609">
    <property type="term" value="F:CD4 receptor binding"/>
    <property type="evidence" value="ECO:0007669"/>
    <property type="project" value="TreeGrafter"/>
</dbReference>
<feature type="compositionally biased region" description="Acidic residues" evidence="1">
    <location>
        <begin position="879"/>
        <end position="894"/>
    </location>
</feature>
<organism evidence="3 4">
    <name type="scientific">Phoxinus phoxinus</name>
    <name type="common">Eurasian minnow</name>
    <dbReference type="NCBI Taxonomy" id="58324"/>
    <lineage>
        <taxon>Eukaryota</taxon>
        <taxon>Metazoa</taxon>
        <taxon>Chordata</taxon>
        <taxon>Craniata</taxon>
        <taxon>Vertebrata</taxon>
        <taxon>Euteleostomi</taxon>
        <taxon>Actinopterygii</taxon>
        <taxon>Neopterygii</taxon>
        <taxon>Teleostei</taxon>
        <taxon>Ostariophysi</taxon>
        <taxon>Cypriniformes</taxon>
        <taxon>Leuciscidae</taxon>
        <taxon>Phoxininae</taxon>
        <taxon>Phoxinus</taxon>
    </lineage>
</organism>
<feature type="compositionally biased region" description="Polar residues" evidence="1">
    <location>
        <begin position="439"/>
        <end position="462"/>
    </location>
</feature>
<feature type="compositionally biased region" description="Polar residues" evidence="1">
    <location>
        <begin position="292"/>
        <end position="304"/>
    </location>
</feature>
<dbReference type="FunFam" id="2.30.42.10:FF:000122">
    <property type="entry name" value="Pro-interleukin-16"/>
    <property type="match status" value="1"/>
</dbReference>
<evidence type="ECO:0000313" key="4">
    <source>
        <dbReference type="Proteomes" id="UP001364617"/>
    </source>
</evidence>
<dbReference type="PANTHER" id="PTHR48484:SF1">
    <property type="entry name" value="DENTIN SIALOPHOSPHOPROTEIN"/>
    <property type="match status" value="1"/>
</dbReference>
<dbReference type="PANTHER" id="PTHR48484">
    <property type="entry name" value="PRO-INTERLEUKIN-16"/>
    <property type="match status" value="1"/>
</dbReference>
<evidence type="ECO:0000256" key="1">
    <source>
        <dbReference type="SAM" id="MobiDB-lite"/>
    </source>
</evidence>
<feature type="domain" description="PDZ" evidence="2">
    <location>
        <begin position="991"/>
        <end position="1062"/>
    </location>
</feature>
<dbReference type="Gene3D" id="2.30.42.10">
    <property type="match status" value="2"/>
</dbReference>
<feature type="region of interest" description="Disordered" evidence="1">
    <location>
        <begin position="872"/>
        <end position="905"/>
    </location>
</feature>
<evidence type="ECO:0000259" key="2">
    <source>
        <dbReference type="PROSITE" id="PS50106"/>
    </source>
</evidence>
<comment type="caution">
    <text evidence="3">The sequence shown here is derived from an EMBL/GenBank/DDBJ whole genome shotgun (WGS) entry which is preliminary data.</text>
</comment>
<feature type="compositionally biased region" description="Basic and acidic residues" evidence="1">
    <location>
        <begin position="579"/>
        <end position="596"/>
    </location>
</feature>
<dbReference type="Proteomes" id="UP001364617">
    <property type="component" value="Unassembled WGS sequence"/>
</dbReference>
<accession>A0AAN9H823</accession>
<feature type="compositionally biased region" description="Polar residues" evidence="1">
    <location>
        <begin position="485"/>
        <end position="508"/>
    </location>
</feature>
<evidence type="ECO:0000313" key="3">
    <source>
        <dbReference type="EMBL" id="KAK7157612.1"/>
    </source>
</evidence>
<feature type="compositionally biased region" description="Polar residues" evidence="1">
    <location>
        <begin position="384"/>
        <end position="405"/>
    </location>
</feature>
<name>A0AAN9H823_9TELE</name>
<dbReference type="InterPro" id="IPR001478">
    <property type="entry name" value="PDZ"/>
</dbReference>
<feature type="region of interest" description="Disordered" evidence="1">
    <location>
        <begin position="341"/>
        <end position="521"/>
    </location>
</feature>
<dbReference type="EMBL" id="JAYKXH010000009">
    <property type="protein sequence ID" value="KAK7157612.1"/>
    <property type="molecule type" value="Genomic_DNA"/>
</dbReference>
<proteinExistence type="predicted"/>
<dbReference type="SUPFAM" id="SSF50156">
    <property type="entry name" value="PDZ domain-like"/>
    <property type="match status" value="2"/>
</dbReference>
<dbReference type="SMART" id="SM00228">
    <property type="entry name" value="PDZ"/>
    <property type="match status" value="2"/>
</dbReference>
<feature type="region of interest" description="Disordered" evidence="1">
    <location>
        <begin position="574"/>
        <end position="596"/>
    </location>
</feature>
<dbReference type="AlphaFoldDB" id="A0AAN9H823"/>
<dbReference type="InterPro" id="IPR036034">
    <property type="entry name" value="PDZ_sf"/>
</dbReference>
<feature type="compositionally biased region" description="Basic and acidic residues" evidence="1">
    <location>
        <begin position="428"/>
        <end position="438"/>
    </location>
</feature>
<feature type="domain" description="PDZ" evidence="2">
    <location>
        <begin position="1093"/>
        <end position="1162"/>
    </location>
</feature>
<sequence length="1179" mass="129207">MSLDTGTFVCQFPESDTTGGITEGAASSNGTSTRSHSQSFVQPIGSAAARFKIRSAKTLQRKCEPNTKDLRMISNIFEGGKVEDSSQKSDPGKDLNKVCTSSASCTHTDNNDKKTGKNVGNGTHKDSALFINSEKGDVSAKQSNTQEEEESQTASDSGRGNDLRRYQSNKSKSLDWRETSRAGHGNRTGMSSRTREFYNFITRSGSFERTGANNKITSYTQENQPSSVSWRIHAYNGANQNTDRKVYPISGSTSVRMNRVNFALEQASSGQSLPVRLKPILSQGSIGEGSSLWAQQQGESSLDPTDNRMGSWAREEGPSNTEEVTGNQTIMERIEKLFGADAKSDAHSKNSIGLKRNNTLTSDESFPKSMDTVDSTPSHRKYTTDSVFGTSDFSDSQQGKPSYNVDNARILPRGFSKTSLCQKQKPSTNKENKIDQRDNSSGLSFSMSSKPTTSTEMTSVKKVQSLLPEDNEETSRKWLTASPKYCSQSERTKSRLSATAQYNARRNQSASSDSSSSVSSQGVNLLLTNSEGINGEIGKVKQSDKESTQRLDINENKYLDGLQDGITQPKYPLASRGAAHNEIHKEEEKDETEGRRGEGVLEKLHVPSFDSVKNTITMFESLAQQSKTFLTRRTLSVQEHPKPVALVKKSDSDKNLHFGKVVGNTESLRTNLFNKSDSNDETDDTLDTSKTPLTNYIVKVRPTLEHQETYKKSVELAPAFKQMTESRTEQVINSRDEDEWTTVNKTHKDEPDSAITANSGLRNIGTMEEKSGIPSISQQLNVKSLSKQQTINIKIVDGDENTQTNSPDRLLTVSIQKQIKPGAVTVNGNHPKALPNLSQSFTPVQTIYSSLNNSNNNNYETTRKDCTVLTTSQARWSSDEEDDEEEETEEDSDSGESSVTITSNMSRSERRSFSLSYVDLCNYGGVDYKLSDSSLSENGEDLPSTRSASLSSDISAFSSVTLLSTDELDRLLDDVRGLGDDTLQKYEDVQVVVLHKEVGSGLGFTLAGGVDQNKPVTVHRVIPGGVAAHEGSIYQGARVLSINGTALQNSAHFEALRTLRKARGQGMAVVVLQSGNSRREATERQGISGRRVHVTLEKSSSDLGFSLEGGVGSSSGDKPLTVQKIFRGGPFSELFPGDELLEVQGQSLVGMMRLEAWNLIKKLPSGPVEVLLHRPHQPR</sequence>
<feature type="compositionally biased region" description="Low complexity" evidence="1">
    <location>
        <begin position="509"/>
        <end position="520"/>
    </location>
</feature>
<dbReference type="GO" id="GO:0050930">
    <property type="term" value="P:induction of positive chemotaxis"/>
    <property type="evidence" value="ECO:0007669"/>
    <property type="project" value="InterPro"/>
</dbReference>
<gene>
    <name evidence="3" type="ORF">R3I93_008950</name>
</gene>
<dbReference type="GO" id="GO:0005125">
    <property type="term" value="F:cytokine activity"/>
    <property type="evidence" value="ECO:0007669"/>
    <property type="project" value="InterPro"/>
</dbReference>
<dbReference type="PROSITE" id="PS50106">
    <property type="entry name" value="PDZ"/>
    <property type="match status" value="2"/>
</dbReference>
<dbReference type="Pfam" id="PF00595">
    <property type="entry name" value="PDZ"/>
    <property type="match status" value="2"/>
</dbReference>
<feature type="compositionally biased region" description="Basic and acidic residues" evidence="1">
    <location>
        <begin position="172"/>
        <end position="181"/>
    </location>
</feature>